<comment type="caution">
    <text evidence="1">The sequence shown here is derived from an EMBL/GenBank/DDBJ whole genome shotgun (WGS) entry which is preliminary data.</text>
</comment>
<sequence>MAEVGDRLVMGSPRRHDRALRATVVAAASGGVAHRRDLRAAGLTRHDVATEVAAGRWLAVGRHTVATTTGDPSREALWWRAVWESGAGAVLDGVSALQAQGMTGFETAVIDVSMPSANRDHDVAGVRLHRRRVVGPVAGGGIPRAHPVQATIRAAQWATSDRQAALLLCLPVQQRLVRPDDLFAAWAAVGRSPRRALLHAVVRDVCDGAQSLGELDVGRLCRRRGIPPPSRQRLVRLPTGRVYLDVAWEDIGLVVEIDGGHHLLALNTVDDALRQNEVTMGSEWVLRIPVLGLRLAPDRFLDQLLRAWRLRAAEAGDGTAV</sequence>
<evidence type="ECO:0000313" key="2">
    <source>
        <dbReference type="Proteomes" id="UP000278440"/>
    </source>
</evidence>
<reference evidence="1 2" key="1">
    <citation type="submission" date="2018-10" db="EMBL/GenBank/DDBJ databases">
        <title>Sequencing the genomes of 1000 actinobacteria strains.</title>
        <authorList>
            <person name="Klenk H.-P."/>
        </authorList>
    </citation>
    <scope>NUCLEOTIDE SEQUENCE [LARGE SCALE GENOMIC DNA]</scope>
    <source>
        <strain evidence="1 2">DSM 44267</strain>
    </source>
</reference>
<keyword evidence="2" id="KW-1185">Reference proteome</keyword>
<evidence type="ECO:0008006" key="3">
    <source>
        <dbReference type="Google" id="ProtNLM"/>
    </source>
</evidence>
<proteinExistence type="predicted"/>
<name>A0A495XWY0_9MICO</name>
<accession>A0A495XWY0</accession>
<dbReference type="EMBL" id="RBXT01000001">
    <property type="protein sequence ID" value="RKT77344.1"/>
    <property type="molecule type" value="Genomic_DNA"/>
</dbReference>
<gene>
    <name evidence="1" type="ORF">DFJ68_0765</name>
</gene>
<dbReference type="AlphaFoldDB" id="A0A495XWY0"/>
<evidence type="ECO:0000313" key="1">
    <source>
        <dbReference type="EMBL" id="RKT77344.1"/>
    </source>
</evidence>
<organism evidence="1 2">
    <name type="scientific">Terracoccus luteus</name>
    <dbReference type="NCBI Taxonomy" id="53356"/>
    <lineage>
        <taxon>Bacteria</taxon>
        <taxon>Bacillati</taxon>
        <taxon>Actinomycetota</taxon>
        <taxon>Actinomycetes</taxon>
        <taxon>Micrococcales</taxon>
        <taxon>Intrasporangiaceae</taxon>
        <taxon>Terracoccus</taxon>
    </lineage>
</organism>
<dbReference type="Proteomes" id="UP000278440">
    <property type="component" value="Unassembled WGS sequence"/>
</dbReference>
<protein>
    <recommendedName>
        <fullName evidence="3">DUF559 domain-containing protein</fullName>
    </recommendedName>
</protein>